<dbReference type="RefSeq" id="WP_221181800.1">
    <property type="nucleotide sequence ID" value="NZ_RKIK01000202.1"/>
</dbReference>
<accession>A0A3N3DPF6</accession>
<protein>
    <submittedName>
        <fullName evidence="1">Uncharacterized protein</fullName>
    </submittedName>
</protein>
<reference evidence="1 2" key="1">
    <citation type="submission" date="2018-11" db="EMBL/GenBank/DDBJ databases">
        <title>Vibrio ponticus strain CAIM 1751 pathogenic for the snapper Lutjanus guttatus.</title>
        <authorList>
            <person name="Soto-Rodriguez S."/>
            <person name="Lozano-Olvera R."/>
            <person name="Gomez-Gil B."/>
        </authorList>
    </citation>
    <scope>NUCLEOTIDE SEQUENCE [LARGE SCALE GENOMIC DNA]</scope>
    <source>
        <strain evidence="1 2">CAIM 1751</strain>
    </source>
</reference>
<name>A0A3N3DPF6_9VIBR</name>
<dbReference type="Proteomes" id="UP000278792">
    <property type="component" value="Unassembled WGS sequence"/>
</dbReference>
<dbReference type="AlphaFoldDB" id="A0A3N3DPF6"/>
<comment type="caution">
    <text evidence="1">The sequence shown here is derived from an EMBL/GenBank/DDBJ whole genome shotgun (WGS) entry which is preliminary data.</text>
</comment>
<gene>
    <name evidence="1" type="ORF">EGH82_23640</name>
</gene>
<feature type="non-terminal residue" evidence="1">
    <location>
        <position position="1"/>
    </location>
</feature>
<evidence type="ECO:0000313" key="1">
    <source>
        <dbReference type="EMBL" id="ROV56028.1"/>
    </source>
</evidence>
<proteinExistence type="predicted"/>
<organism evidence="1 2">
    <name type="scientific">Vibrio ponticus</name>
    <dbReference type="NCBI Taxonomy" id="265668"/>
    <lineage>
        <taxon>Bacteria</taxon>
        <taxon>Pseudomonadati</taxon>
        <taxon>Pseudomonadota</taxon>
        <taxon>Gammaproteobacteria</taxon>
        <taxon>Vibrionales</taxon>
        <taxon>Vibrionaceae</taxon>
        <taxon>Vibrio</taxon>
    </lineage>
</organism>
<dbReference type="EMBL" id="RKIK01000202">
    <property type="protein sequence ID" value="ROV56028.1"/>
    <property type="molecule type" value="Genomic_DNA"/>
</dbReference>
<sequence>IENVPNIRIVKDEMAISTIIMSSDIVLSYESTTALEAWLCGKQTALLNPSGENFGYEREDYFRGQPNYKSAQEWNSNLKSFILSGGILPGFSEYKEIRNEIISNVIGYDDGLNHVRAGNYIISLLSKNNATNKMNFSKKYLYSSAIKYVYFYLASKFGCEISSKNEKYVWNDQVCQSFSQKRMLQQENYYLSNNYSMEFLKSIV</sequence>
<evidence type="ECO:0000313" key="2">
    <source>
        <dbReference type="Proteomes" id="UP000278792"/>
    </source>
</evidence>